<dbReference type="Gene3D" id="1.10.287.1260">
    <property type="match status" value="1"/>
</dbReference>
<gene>
    <name evidence="12" type="ORF">EET67_06395</name>
</gene>
<dbReference type="Gene3D" id="3.30.70.100">
    <property type="match status" value="1"/>
</dbReference>
<dbReference type="Proteomes" id="UP000281647">
    <property type="component" value="Unassembled WGS sequence"/>
</dbReference>
<comment type="similarity">
    <text evidence="2">Belongs to the MscS (TC 1.A.23) family.</text>
</comment>
<dbReference type="InterPro" id="IPR011014">
    <property type="entry name" value="MscS_channel_TM-2"/>
</dbReference>
<feature type="coiled-coil region" evidence="7">
    <location>
        <begin position="28"/>
        <end position="55"/>
    </location>
</feature>
<evidence type="ECO:0000256" key="4">
    <source>
        <dbReference type="ARBA" id="ARBA00022692"/>
    </source>
</evidence>
<evidence type="ECO:0000256" key="6">
    <source>
        <dbReference type="ARBA" id="ARBA00023136"/>
    </source>
</evidence>
<evidence type="ECO:0000256" key="5">
    <source>
        <dbReference type="ARBA" id="ARBA00022989"/>
    </source>
</evidence>
<dbReference type="InterPro" id="IPR006686">
    <property type="entry name" value="MscS_channel_CS"/>
</dbReference>
<evidence type="ECO:0000313" key="13">
    <source>
        <dbReference type="Proteomes" id="UP000281647"/>
    </source>
</evidence>
<dbReference type="RefSeq" id="WP_128624863.1">
    <property type="nucleotide sequence ID" value="NZ_ML133509.1"/>
</dbReference>
<feature type="domain" description="Mechanosensitive ion channel MscS C-terminal" evidence="11">
    <location>
        <begin position="680"/>
        <end position="763"/>
    </location>
</feature>
<dbReference type="Gene3D" id="2.30.30.60">
    <property type="match status" value="1"/>
</dbReference>
<dbReference type="SUPFAM" id="SSF82861">
    <property type="entry name" value="Mechanosensitive channel protein MscS (YggB), transmembrane region"/>
    <property type="match status" value="1"/>
</dbReference>
<protein>
    <submittedName>
        <fullName evidence="12">Mechanosensitive ion channel family protein</fullName>
    </submittedName>
</protein>
<dbReference type="AlphaFoldDB" id="A0A432V9K7"/>
<dbReference type="InterPro" id="IPR052702">
    <property type="entry name" value="MscS-like_channel"/>
</dbReference>
<keyword evidence="7" id="KW-0175">Coiled coil</keyword>
<proteinExistence type="inferred from homology"/>
<feature type="transmembrane region" description="Helical" evidence="9">
    <location>
        <begin position="278"/>
        <end position="300"/>
    </location>
</feature>
<evidence type="ECO:0000256" key="2">
    <source>
        <dbReference type="ARBA" id="ARBA00008017"/>
    </source>
</evidence>
<feature type="transmembrane region" description="Helical" evidence="9">
    <location>
        <begin position="565"/>
        <end position="584"/>
    </location>
</feature>
<dbReference type="EMBL" id="RKST01000005">
    <property type="protein sequence ID" value="RUM98796.1"/>
    <property type="molecule type" value="Genomic_DNA"/>
</dbReference>
<keyword evidence="13" id="KW-1185">Reference proteome</keyword>
<dbReference type="SUPFAM" id="SSF82689">
    <property type="entry name" value="Mechanosensitive channel protein MscS (YggB), C-terminal domain"/>
    <property type="match status" value="1"/>
</dbReference>
<dbReference type="PANTHER" id="PTHR30347:SF1">
    <property type="entry name" value="MECHANOSENSITIVE CHANNEL MSCK"/>
    <property type="match status" value="1"/>
</dbReference>
<name>A0A432V9K7_9HYPH</name>
<dbReference type="InterPro" id="IPR049278">
    <property type="entry name" value="MS_channel_C"/>
</dbReference>
<keyword evidence="3" id="KW-1003">Cell membrane</keyword>
<evidence type="ECO:0000256" key="9">
    <source>
        <dbReference type="SAM" id="Phobius"/>
    </source>
</evidence>
<feature type="compositionally biased region" description="Basic residues" evidence="8">
    <location>
        <begin position="805"/>
        <end position="815"/>
    </location>
</feature>
<evidence type="ECO:0000259" key="11">
    <source>
        <dbReference type="Pfam" id="PF21082"/>
    </source>
</evidence>
<feature type="transmembrane region" description="Helical" evidence="9">
    <location>
        <begin position="513"/>
        <end position="536"/>
    </location>
</feature>
<feature type="domain" description="Mechanosensitive ion channel MscS" evidence="10">
    <location>
        <begin position="606"/>
        <end position="673"/>
    </location>
</feature>
<dbReference type="Pfam" id="PF21082">
    <property type="entry name" value="MS_channel_3rd"/>
    <property type="match status" value="1"/>
</dbReference>
<evidence type="ECO:0000259" key="10">
    <source>
        <dbReference type="Pfam" id="PF00924"/>
    </source>
</evidence>
<dbReference type="PROSITE" id="PS01246">
    <property type="entry name" value="UPF0003"/>
    <property type="match status" value="1"/>
</dbReference>
<comment type="caution">
    <text evidence="12">The sequence shown here is derived from an EMBL/GenBank/DDBJ whole genome shotgun (WGS) entry which is preliminary data.</text>
</comment>
<feature type="transmembrane region" description="Helical" evidence="9">
    <location>
        <begin position="590"/>
        <end position="618"/>
    </location>
</feature>
<organism evidence="12 13">
    <name type="scientific">Borborobacter arsenicus</name>
    <dbReference type="NCBI Taxonomy" id="1851146"/>
    <lineage>
        <taxon>Bacteria</taxon>
        <taxon>Pseudomonadati</taxon>
        <taxon>Pseudomonadota</taxon>
        <taxon>Alphaproteobacteria</taxon>
        <taxon>Hyphomicrobiales</taxon>
        <taxon>Phyllobacteriaceae</taxon>
        <taxon>Borborobacter</taxon>
    </lineage>
</organism>
<dbReference type="Pfam" id="PF00924">
    <property type="entry name" value="MS_channel_2nd"/>
    <property type="match status" value="1"/>
</dbReference>
<keyword evidence="6 9" id="KW-0472">Membrane</keyword>
<accession>A0A432V9K7</accession>
<keyword evidence="4 9" id="KW-0812">Transmembrane</keyword>
<evidence type="ECO:0000256" key="7">
    <source>
        <dbReference type="SAM" id="Coils"/>
    </source>
</evidence>
<evidence type="ECO:0000256" key="1">
    <source>
        <dbReference type="ARBA" id="ARBA00004651"/>
    </source>
</evidence>
<comment type="subcellular location">
    <subcellularLocation>
        <location evidence="1">Cell membrane</location>
        <topology evidence="1">Multi-pass membrane protein</topology>
    </subcellularLocation>
</comment>
<evidence type="ECO:0000256" key="8">
    <source>
        <dbReference type="SAM" id="MobiDB-lite"/>
    </source>
</evidence>
<dbReference type="OrthoDB" id="9799209at2"/>
<dbReference type="PANTHER" id="PTHR30347">
    <property type="entry name" value="POTASSIUM CHANNEL RELATED"/>
    <property type="match status" value="1"/>
</dbReference>
<dbReference type="GO" id="GO:0008381">
    <property type="term" value="F:mechanosensitive monoatomic ion channel activity"/>
    <property type="evidence" value="ECO:0007669"/>
    <property type="project" value="UniProtKB-ARBA"/>
</dbReference>
<feature type="transmembrane region" description="Helical" evidence="9">
    <location>
        <begin position="197"/>
        <end position="217"/>
    </location>
</feature>
<feature type="transmembrane region" description="Helical" evidence="9">
    <location>
        <begin position="353"/>
        <end position="372"/>
    </location>
</feature>
<reference evidence="12 13" key="1">
    <citation type="submission" date="2018-11" db="EMBL/GenBank/DDBJ databases">
        <title>Pseudaminobacter arsenicus sp. nov., an arsenic-resistant bacterium isolated from arsenic-rich aquifers.</title>
        <authorList>
            <person name="Mu Y."/>
        </authorList>
    </citation>
    <scope>NUCLEOTIDE SEQUENCE [LARGE SCALE GENOMIC DNA]</scope>
    <source>
        <strain evidence="12 13">CB3</strain>
    </source>
</reference>
<sequence>MLFVAAGWPDAALAQAVTPANGTTGGVVAEQRQTIERLAAQLDTIEKEIEAGGEDEEGLVENRAELETIGKSLLGSGVAFRPRLTEINSRIEQLGPPPAEGQPAEPELVAKERQALTTEKAEINVLLGNAEDLSVRVHGLINTISTLRRELFTTMLTKRYRLGDAFSGEVGGAVQHEFGALYKSISSWLRFVVQFKYNAVLTATFLALLAAAALQFGGKRLFRRLFYRDAEDEDPSYLSRLSVAFWSTLLPSIAVSVFLNATIGLYNYFNVLRGDIGVLLNGVGVVIFIAFFVNRLSHAVFSPDMPAWRLLPIEPRPGRLLVWLMTIMALVVGFDYLMGVISETLSSPLSVTILKSLVAAITVGLLLVLIGTVRPFADEEGAPRPWPPTLRFLFYFLGAVTIISALLGYVSFAQFVSRQIVITGAILATAYIGFLSSRAIAEEGSFANTAVGRRLQERYGTDETMFDQLGLAASVLINILIVAVLLPLVLFQWGFQPGDIATWLDKLATGFKIGSFSFSPFAIVTGLIVFAIGYFLTRWFQGWLDGSVMARGKVDTGVRNSIRTVVGYAGLAIAALIGISAAGIDLSNFALIAGGLSLGIGFGLQNVVSNFVSGLILLAERPFKAGDWIVAGAVSGTVKKISVRATEIETFQRQTVILPNSELINSAVGNWTHRNKLGRIEVKVGVAYGSDVRRVHEILLEIARNHPLVLKNPEPFVLFANFGPAALEFEIRAFLADINNGSGVQNDIRFAIIDAFEGAGIPIPSTPRFIEPPPEPKWPADDEKAEAQHYEAEQAKARQAAEARPRRRSKRPDPE</sequence>
<feature type="region of interest" description="Disordered" evidence="8">
    <location>
        <begin position="764"/>
        <end position="815"/>
    </location>
</feature>
<feature type="transmembrane region" description="Helical" evidence="9">
    <location>
        <begin position="243"/>
        <end position="266"/>
    </location>
</feature>
<dbReference type="SUPFAM" id="SSF50182">
    <property type="entry name" value="Sm-like ribonucleoproteins"/>
    <property type="match status" value="1"/>
</dbReference>
<evidence type="ECO:0000256" key="3">
    <source>
        <dbReference type="ARBA" id="ARBA00022475"/>
    </source>
</evidence>
<feature type="transmembrane region" description="Helical" evidence="9">
    <location>
        <begin position="469"/>
        <end position="493"/>
    </location>
</feature>
<dbReference type="InterPro" id="IPR006685">
    <property type="entry name" value="MscS_channel_2nd"/>
</dbReference>
<feature type="transmembrane region" description="Helical" evidence="9">
    <location>
        <begin position="320"/>
        <end position="341"/>
    </location>
</feature>
<dbReference type="InterPro" id="IPR010920">
    <property type="entry name" value="LSM_dom_sf"/>
</dbReference>
<keyword evidence="5 9" id="KW-1133">Transmembrane helix</keyword>
<dbReference type="InterPro" id="IPR023408">
    <property type="entry name" value="MscS_beta-dom_sf"/>
</dbReference>
<feature type="transmembrane region" description="Helical" evidence="9">
    <location>
        <begin position="392"/>
        <end position="412"/>
    </location>
</feature>
<dbReference type="GO" id="GO:0005886">
    <property type="term" value="C:plasma membrane"/>
    <property type="evidence" value="ECO:0007669"/>
    <property type="project" value="UniProtKB-SubCell"/>
</dbReference>
<evidence type="ECO:0000313" key="12">
    <source>
        <dbReference type="EMBL" id="RUM98796.1"/>
    </source>
</evidence>
<dbReference type="InterPro" id="IPR011066">
    <property type="entry name" value="MscS_channel_C_sf"/>
</dbReference>
<feature type="compositionally biased region" description="Basic and acidic residues" evidence="8">
    <location>
        <begin position="778"/>
        <end position="804"/>
    </location>
</feature>